<protein>
    <submittedName>
        <fullName evidence="1">Uncharacterized protein</fullName>
    </submittedName>
</protein>
<sequence length="94" mass="11636">QQQIPNRYQYRHNRRLFDYLLIANEGWSLYRTDDERQKSKLSYGQHGYDNRLNIMRPLFIAFGPSFRQQYYHHKRFINVDLYPLMVNGRMFVKC</sequence>
<accession>A0A1Y3BIS9</accession>
<feature type="non-terminal residue" evidence="1">
    <location>
        <position position="1"/>
    </location>
</feature>
<dbReference type="Pfam" id="PF01663">
    <property type="entry name" value="Phosphodiest"/>
    <property type="match status" value="1"/>
</dbReference>
<dbReference type="Gene3D" id="3.40.720.10">
    <property type="entry name" value="Alkaline Phosphatase, subunit A"/>
    <property type="match status" value="1"/>
</dbReference>
<organism evidence="1 2">
    <name type="scientific">Euroglyphus maynei</name>
    <name type="common">Mayne's house dust mite</name>
    <dbReference type="NCBI Taxonomy" id="6958"/>
    <lineage>
        <taxon>Eukaryota</taxon>
        <taxon>Metazoa</taxon>
        <taxon>Ecdysozoa</taxon>
        <taxon>Arthropoda</taxon>
        <taxon>Chelicerata</taxon>
        <taxon>Arachnida</taxon>
        <taxon>Acari</taxon>
        <taxon>Acariformes</taxon>
        <taxon>Sarcoptiformes</taxon>
        <taxon>Astigmata</taxon>
        <taxon>Psoroptidia</taxon>
        <taxon>Analgoidea</taxon>
        <taxon>Pyroglyphidae</taxon>
        <taxon>Pyroglyphinae</taxon>
        <taxon>Euroglyphus</taxon>
    </lineage>
</organism>
<dbReference type="PANTHER" id="PTHR10151">
    <property type="entry name" value="ECTONUCLEOTIDE PYROPHOSPHATASE/PHOSPHODIESTERASE"/>
    <property type="match status" value="1"/>
</dbReference>
<dbReference type="EMBL" id="MUJZ01016665">
    <property type="protein sequence ID" value="OTF80762.1"/>
    <property type="molecule type" value="Genomic_DNA"/>
</dbReference>
<proteinExistence type="predicted"/>
<name>A0A1Y3BIS9_EURMA</name>
<dbReference type="SUPFAM" id="SSF53649">
    <property type="entry name" value="Alkaline phosphatase-like"/>
    <property type="match status" value="1"/>
</dbReference>
<reference evidence="1 2" key="1">
    <citation type="submission" date="2017-03" db="EMBL/GenBank/DDBJ databases">
        <title>Genome Survey of Euroglyphus maynei.</title>
        <authorList>
            <person name="Arlian L.G."/>
            <person name="Morgan M.S."/>
            <person name="Rider S.D."/>
        </authorList>
    </citation>
    <scope>NUCLEOTIDE SEQUENCE [LARGE SCALE GENOMIC DNA]</scope>
    <source>
        <strain evidence="1">Arlian Lab</strain>
        <tissue evidence="1">Whole body</tissue>
    </source>
</reference>
<dbReference type="AlphaFoldDB" id="A0A1Y3BIS9"/>
<dbReference type="InterPro" id="IPR002591">
    <property type="entry name" value="Phosphodiest/P_Trfase"/>
</dbReference>
<keyword evidence="2" id="KW-1185">Reference proteome</keyword>
<dbReference type="PANTHER" id="PTHR10151:SF120">
    <property type="entry name" value="BIS(5'-ADENOSYL)-TRIPHOSPHATASE"/>
    <property type="match status" value="1"/>
</dbReference>
<evidence type="ECO:0000313" key="2">
    <source>
        <dbReference type="Proteomes" id="UP000194236"/>
    </source>
</evidence>
<dbReference type="Proteomes" id="UP000194236">
    <property type="component" value="Unassembled WGS sequence"/>
</dbReference>
<dbReference type="InterPro" id="IPR017850">
    <property type="entry name" value="Alkaline_phosphatase_core_sf"/>
</dbReference>
<evidence type="ECO:0000313" key="1">
    <source>
        <dbReference type="EMBL" id="OTF80762.1"/>
    </source>
</evidence>
<gene>
    <name evidence="1" type="ORF">BLA29_013739</name>
</gene>
<dbReference type="GO" id="GO:0016787">
    <property type="term" value="F:hydrolase activity"/>
    <property type="evidence" value="ECO:0007669"/>
    <property type="project" value="UniProtKB-ARBA"/>
</dbReference>
<comment type="caution">
    <text evidence="1">The sequence shown here is derived from an EMBL/GenBank/DDBJ whole genome shotgun (WGS) entry which is preliminary data.</text>
</comment>
<dbReference type="OrthoDB" id="415411at2759"/>